<keyword evidence="5" id="KW-1185">Reference proteome</keyword>
<proteinExistence type="predicted"/>
<evidence type="ECO:0000313" key="4">
    <source>
        <dbReference type="EMBL" id="BAY83917.1"/>
    </source>
</evidence>
<evidence type="ECO:0000256" key="2">
    <source>
        <dbReference type="ARBA" id="ARBA00022679"/>
    </source>
</evidence>
<reference evidence="4 5" key="1">
    <citation type="submission" date="2017-06" db="EMBL/GenBank/DDBJ databases">
        <title>Genome sequencing of cyanobaciteial culture collection at National Institute for Environmental Studies (NIES).</title>
        <authorList>
            <person name="Hirose Y."/>
            <person name="Shimura Y."/>
            <person name="Fujisawa T."/>
            <person name="Nakamura Y."/>
            <person name="Kawachi M."/>
        </authorList>
    </citation>
    <scope>NUCLEOTIDE SEQUENCE [LARGE SCALE GENOMIC DNA]</scope>
    <source>
        <strain evidence="4 5">NIES-267</strain>
    </source>
</reference>
<dbReference type="Pfam" id="PF01209">
    <property type="entry name" value="Ubie_methyltran"/>
    <property type="match status" value="1"/>
</dbReference>
<dbReference type="Gene3D" id="3.40.50.150">
    <property type="entry name" value="Vaccinia Virus protein VP39"/>
    <property type="match status" value="1"/>
</dbReference>
<sequence>MREIKELDNYKQQLLTDFNNRSNYDNGRFYLPIANRLIEFVNLQNGQKILDIATGTGIVALNAAEKVGSKGKVIGVDISSGMLSNAKQKLAETSLENVEFIEADAEKLDFDDNRFDAVLCSLAVCYLTDIPTALRNWYRLIKKDGFVGFNVWSENAFPASVLFREVAKKFDVNVPNPNKPMGTIERSTKLLQEIGFRDIQIETEQFGWYFPVDEKIAQDIWLMNAKNVFGYQVFQLPADKLEKCKAEYIKEMQNIPTTEKGIWCDAPIFFVRAVK</sequence>
<keyword evidence="1 4" id="KW-0489">Methyltransferase</keyword>
<dbReference type="OrthoDB" id="455741at2"/>
<dbReference type="Proteomes" id="UP000218418">
    <property type="component" value="Chromosome"/>
</dbReference>
<name>A0A1Z4LRV6_9CYAN</name>
<protein>
    <submittedName>
        <fullName evidence="4">Type 11 methyltransferase</fullName>
    </submittedName>
</protein>
<evidence type="ECO:0000256" key="1">
    <source>
        <dbReference type="ARBA" id="ARBA00022603"/>
    </source>
</evidence>
<evidence type="ECO:0000313" key="5">
    <source>
        <dbReference type="Proteomes" id="UP000218418"/>
    </source>
</evidence>
<dbReference type="InterPro" id="IPR004033">
    <property type="entry name" value="UbiE/COQ5_MeTrFase"/>
</dbReference>
<dbReference type="InterPro" id="IPR029063">
    <property type="entry name" value="SAM-dependent_MTases_sf"/>
</dbReference>
<gene>
    <name evidence="4" type="ORF">NIES267_34110</name>
</gene>
<dbReference type="PROSITE" id="PS51608">
    <property type="entry name" value="SAM_MT_UBIE"/>
    <property type="match status" value="1"/>
</dbReference>
<dbReference type="AlphaFoldDB" id="A0A1Z4LRV6"/>
<dbReference type="GO" id="GO:0032259">
    <property type="term" value="P:methylation"/>
    <property type="evidence" value="ECO:0007669"/>
    <property type="project" value="UniProtKB-KW"/>
</dbReference>
<dbReference type="SUPFAM" id="SSF53335">
    <property type="entry name" value="S-adenosyl-L-methionine-dependent methyltransferases"/>
    <property type="match status" value="1"/>
</dbReference>
<dbReference type="CDD" id="cd02440">
    <property type="entry name" value="AdoMet_MTases"/>
    <property type="match status" value="1"/>
</dbReference>
<dbReference type="PANTHER" id="PTHR43591">
    <property type="entry name" value="METHYLTRANSFERASE"/>
    <property type="match status" value="1"/>
</dbReference>
<keyword evidence="2 4" id="KW-0808">Transferase</keyword>
<dbReference type="GO" id="GO:0008168">
    <property type="term" value="F:methyltransferase activity"/>
    <property type="evidence" value="ECO:0007669"/>
    <property type="project" value="UniProtKB-KW"/>
</dbReference>
<accession>A0A1Z4LRV6</accession>
<dbReference type="PANTHER" id="PTHR43591:SF24">
    <property type="entry name" value="2-METHOXY-6-POLYPRENYL-1,4-BENZOQUINOL METHYLASE, MITOCHONDRIAL"/>
    <property type="match status" value="1"/>
</dbReference>
<dbReference type="EMBL" id="AP018227">
    <property type="protein sequence ID" value="BAY83917.1"/>
    <property type="molecule type" value="Genomic_DNA"/>
</dbReference>
<keyword evidence="3" id="KW-0949">S-adenosyl-L-methionine</keyword>
<organism evidence="4 5">
    <name type="scientific">Calothrix parasitica NIES-267</name>
    <dbReference type="NCBI Taxonomy" id="1973488"/>
    <lineage>
        <taxon>Bacteria</taxon>
        <taxon>Bacillati</taxon>
        <taxon>Cyanobacteriota</taxon>
        <taxon>Cyanophyceae</taxon>
        <taxon>Nostocales</taxon>
        <taxon>Calotrichaceae</taxon>
        <taxon>Calothrix</taxon>
    </lineage>
</organism>
<evidence type="ECO:0000256" key="3">
    <source>
        <dbReference type="ARBA" id="ARBA00022691"/>
    </source>
</evidence>